<reference evidence="1 2" key="1">
    <citation type="submission" date="2024-02" db="EMBL/GenBank/DDBJ databases">
        <authorList>
            <person name="Chen Y."/>
            <person name="Shah S."/>
            <person name="Dougan E. K."/>
            <person name="Thang M."/>
            <person name="Chan C."/>
        </authorList>
    </citation>
    <scope>NUCLEOTIDE SEQUENCE [LARGE SCALE GENOMIC DNA]</scope>
</reference>
<accession>A0ABP0HH88</accession>
<organism evidence="1 2">
    <name type="scientific">Durusdinium trenchii</name>
    <dbReference type="NCBI Taxonomy" id="1381693"/>
    <lineage>
        <taxon>Eukaryota</taxon>
        <taxon>Sar</taxon>
        <taxon>Alveolata</taxon>
        <taxon>Dinophyceae</taxon>
        <taxon>Suessiales</taxon>
        <taxon>Symbiodiniaceae</taxon>
        <taxon>Durusdinium</taxon>
    </lineage>
</organism>
<dbReference type="Proteomes" id="UP001642484">
    <property type="component" value="Unassembled WGS sequence"/>
</dbReference>
<evidence type="ECO:0000313" key="2">
    <source>
        <dbReference type="Proteomes" id="UP001642484"/>
    </source>
</evidence>
<dbReference type="EMBL" id="CAXAMN010000441">
    <property type="protein sequence ID" value="CAK8988549.1"/>
    <property type="molecule type" value="Genomic_DNA"/>
</dbReference>
<name>A0ABP0HH88_9DINO</name>
<sequence>VATRVNLGKKCNYIKHGWFVIGYPLHGGSCLSSQVLLDSEKFGLLAWRWGDRMFQAGPFYRYLQIFGVLLTGALESLLAEDAHCTDLGLPKEQVKELALRTAQFDHILGGTRCEDVSNAGLNAAFVRLRSTIGKFR</sequence>
<evidence type="ECO:0000313" key="1">
    <source>
        <dbReference type="EMBL" id="CAK8988549.1"/>
    </source>
</evidence>
<feature type="non-terminal residue" evidence="1">
    <location>
        <position position="1"/>
    </location>
</feature>
<keyword evidence="2" id="KW-1185">Reference proteome</keyword>
<comment type="caution">
    <text evidence="1">The sequence shown here is derived from an EMBL/GenBank/DDBJ whole genome shotgun (WGS) entry which is preliminary data.</text>
</comment>
<protein>
    <submittedName>
        <fullName evidence="1">Uncharacterized protein</fullName>
    </submittedName>
</protein>
<gene>
    <name evidence="1" type="ORF">CCMP2556_LOCUS1300</name>
</gene>
<proteinExistence type="predicted"/>